<feature type="transmembrane region" description="Helical" evidence="2">
    <location>
        <begin position="9"/>
        <end position="29"/>
    </location>
</feature>
<comment type="caution">
    <text evidence="3">The sequence shown here is derived from an EMBL/GenBank/DDBJ whole genome shotgun (WGS) entry which is preliminary data.</text>
</comment>
<feature type="region of interest" description="Disordered" evidence="1">
    <location>
        <begin position="139"/>
        <end position="158"/>
    </location>
</feature>
<reference evidence="3 4" key="1">
    <citation type="submission" date="2020-10" db="EMBL/GenBank/DDBJ databases">
        <title>Identification of Nocardia species via Next-generation sequencing and recognition of intraspecies genetic diversity.</title>
        <authorList>
            <person name="Li P."/>
            <person name="Li P."/>
            <person name="Lu B."/>
        </authorList>
    </citation>
    <scope>NUCLEOTIDE SEQUENCE [LARGE SCALE GENOMIC DNA]</scope>
    <source>
        <strain evidence="3 4">BJ06-0157</strain>
    </source>
</reference>
<proteinExistence type="predicted"/>
<keyword evidence="2" id="KW-1133">Transmembrane helix</keyword>
<keyword evidence="4" id="KW-1185">Reference proteome</keyword>
<dbReference type="RefSeq" id="WP_195129683.1">
    <property type="nucleotide sequence ID" value="NZ_JADLQX010000007.1"/>
</dbReference>
<keyword evidence="2" id="KW-0472">Membrane</keyword>
<gene>
    <name evidence="3" type="ORF">IU459_12710</name>
</gene>
<name>A0ABS0CQH9_9NOCA</name>
<accession>A0ABS0CQH9</accession>
<evidence type="ECO:0008006" key="5">
    <source>
        <dbReference type="Google" id="ProtNLM"/>
    </source>
</evidence>
<dbReference type="EMBL" id="JADLQX010000007">
    <property type="protein sequence ID" value="MBF6298400.1"/>
    <property type="molecule type" value="Genomic_DNA"/>
</dbReference>
<evidence type="ECO:0000313" key="4">
    <source>
        <dbReference type="Proteomes" id="UP000702209"/>
    </source>
</evidence>
<evidence type="ECO:0000313" key="3">
    <source>
        <dbReference type="EMBL" id="MBF6298400.1"/>
    </source>
</evidence>
<feature type="transmembrane region" description="Helical" evidence="2">
    <location>
        <begin position="169"/>
        <end position="189"/>
    </location>
</feature>
<organism evidence="3 4">
    <name type="scientific">Nocardia amamiensis</name>
    <dbReference type="NCBI Taxonomy" id="404578"/>
    <lineage>
        <taxon>Bacteria</taxon>
        <taxon>Bacillati</taxon>
        <taxon>Actinomycetota</taxon>
        <taxon>Actinomycetes</taxon>
        <taxon>Mycobacteriales</taxon>
        <taxon>Nocardiaceae</taxon>
        <taxon>Nocardia</taxon>
    </lineage>
</organism>
<dbReference type="Proteomes" id="UP000702209">
    <property type="component" value="Unassembled WGS sequence"/>
</dbReference>
<evidence type="ECO:0000256" key="2">
    <source>
        <dbReference type="SAM" id="Phobius"/>
    </source>
</evidence>
<keyword evidence="2" id="KW-0812">Transmembrane</keyword>
<evidence type="ECO:0000256" key="1">
    <source>
        <dbReference type="SAM" id="MobiDB-lite"/>
    </source>
</evidence>
<sequence>MSFGSGHPLAYPLTVTIGALAVCAAWAPFGTLDQMAAIAAVVLGILGYTGYRLGVAYGLFPFRRSGSARTVRVTRVRQQHRLISRSWLQVGGTGGPRWLPVYFDPVLTTLTETEAEVTDRTIHLAGRRLYPSGRIRDVEPPGRLVDNPSRPDPDAPTHTAAAGRLRRRLLLDAQSTVAAPFAALLWVYIDGGGLPGFLAATTIAAAATVWLSAIRGSDPT</sequence>
<protein>
    <recommendedName>
        <fullName evidence="5">PH domain-containing protein</fullName>
    </recommendedName>
</protein>
<feature type="transmembrane region" description="Helical" evidence="2">
    <location>
        <begin position="35"/>
        <end position="60"/>
    </location>
</feature>
<feature type="transmembrane region" description="Helical" evidence="2">
    <location>
        <begin position="195"/>
        <end position="214"/>
    </location>
</feature>